<accession>A0A3B0RZY4</accession>
<name>A0A3B0RZY4_9ZZZZ</name>
<dbReference type="EMBL" id="UOEC01000069">
    <property type="protein sequence ID" value="VAV89873.1"/>
    <property type="molecule type" value="Genomic_DNA"/>
</dbReference>
<dbReference type="Pfam" id="PF02036">
    <property type="entry name" value="SCP2"/>
    <property type="match status" value="1"/>
</dbReference>
<dbReference type="AlphaFoldDB" id="A0A3B0RZY4"/>
<proteinExistence type="predicted"/>
<evidence type="ECO:0000313" key="2">
    <source>
        <dbReference type="EMBL" id="VAV89873.1"/>
    </source>
</evidence>
<evidence type="ECO:0000259" key="1">
    <source>
        <dbReference type="Pfam" id="PF02036"/>
    </source>
</evidence>
<organism evidence="2">
    <name type="scientific">hydrothermal vent metagenome</name>
    <dbReference type="NCBI Taxonomy" id="652676"/>
    <lineage>
        <taxon>unclassified sequences</taxon>
        <taxon>metagenomes</taxon>
        <taxon>ecological metagenomes</taxon>
    </lineage>
</organism>
<feature type="domain" description="SCP2" evidence="1">
    <location>
        <begin position="84"/>
        <end position="143"/>
    </location>
</feature>
<dbReference type="SUPFAM" id="SSF55718">
    <property type="entry name" value="SCP-like"/>
    <property type="match status" value="1"/>
</dbReference>
<dbReference type="InterPro" id="IPR003033">
    <property type="entry name" value="SCP2_sterol-bd_dom"/>
</dbReference>
<sequence>MIARNPGPETGTTAGGRAQGFARLLPPLPLFVIQPLLTRIVTNVAGRHPELFARLGDSCKKRFLIDPSNMPFFLMLQPDPDIPRLRAYNRGSSIEHDVFISGTFGTLLQMIDSQIDSDALFFNRDLTITGDAEAVVALRNALDDMDTTLADDVAASFGPLRGPVRLLIDMANRFSGNKQ</sequence>
<dbReference type="InterPro" id="IPR036527">
    <property type="entry name" value="SCP2_sterol-bd_dom_sf"/>
</dbReference>
<reference evidence="2" key="1">
    <citation type="submission" date="2018-06" db="EMBL/GenBank/DDBJ databases">
        <authorList>
            <person name="Zhirakovskaya E."/>
        </authorList>
    </citation>
    <scope>NUCLEOTIDE SEQUENCE</scope>
</reference>
<protein>
    <recommendedName>
        <fullName evidence="1">SCP2 domain-containing protein</fullName>
    </recommendedName>
</protein>
<gene>
    <name evidence="2" type="ORF">MNBD_ALPHA08-1679</name>
</gene>